<feature type="transmembrane region" description="Helical" evidence="2">
    <location>
        <begin position="84"/>
        <end position="103"/>
    </location>
</feature>
<evidence type="ECO:0000256" key="2">
    <source>
        <dbReference type="SAM" id="Phobius"/>
    </source>
</evidence>
<comment type="similarity">
    <text evidence="1">Belongs to the nematode receptor-like protein sre family.</text>
</comment>
<evidence type="ECO:0000313" key="3">
    <source>
        <dbReference type="EMBL" id="CAD5219939.1"/>
    </source>
</evidence>
<keyword evidence="2" id="KW-1133">Transmembrane helix</keyword>
<proteinExistence type="inferred from homology"/>
<feature type="transmembrane region" description="Helical" evidence="2">
    <location>
        <begin position="152"/>
        <end position="171"/>
    </location>
</feature>
<dbReference type="OrthoDB" id="5822576at2759"/>
<organism evidence="3 4">
    <name type="scientific">Bursaphelenchus xylophilus</name>
    <name type="common">Pinewood nematode worm</name>
    <name type="synonym">Aphelenchoides xylophilus</name>
    <dbReference type="NCBI Taxonomy" id="6326"/>
    <lineage>
        <taxon>Eukaryota</taxon>
        <taxon>Metazoa</taxon>
        <taxon>Ecdysozoa</taxon>
        <taxon>Nematoda</taxon>
        <taxon>Chromadorea</taxon>
        <taxon>Rhabditida</taxon>
        <taxon>Tylenchina</taxon>
        <taxon>Tylenchomorpha</taxon>
        <taxon>Aphelenchoidea</taxon>
        <taxon>Aphelenchoididae</taxon>
        <taxon>Bursaphelenchus</taxon>
    </lineage>
</organism>
<keyword evidence="2" id="KW-0812">Transmembrane</keyword>
<keyword evidence="2" id="KW-0472">Membrane</keyword>
<name>A0A7I8WL92_BURXY</name>
<dbReference type="EMBL" id="CAJFDI010000003">
    <property type="protein sequence ID" value="CAD5219939.1"/>
    <property type="molecule type" value="Genomic_DNA"/>
</dbReference>
<feature type="transmembrane region" description="Helical" evidence="2">
    <location>
        <begin position="245"/>
        <end position="267"/>
    </location>
</feature>
<dbReference type="Pfam" id="PF03125">
    <property type="entry name" value="Sre"/>
    <property type="match status" value="1"/>
</dbReference>
<feature type="transmembrane region" description="Helical" evidence="2">
    <location>
        <begin position="124"/>
        <end position="146"/>
    </location>
</feature>
<feature type="transmembrane region" description="Helical" evidence="2">
    <location>
        <begin position="52"/>
        <end position="72"/>
    </location>
</feature>
<dbReference type="GO" id="GO:0016020">
    <property type="term" value="C:membrane"/>
    <property type="evidence" value="ECO:0007669"/>
    <property type="project" value="InterPro"/>
</dbReference>
<dbReference type="Proteomes" id="UP000659654">
    <property type="component" value="Unassembled WGS sequence"/>
</dbReference>
<keyword evidence="4" id="KW-1185">Reference proteome</keyword>
<comment type="caution">
    <text evidence="3">The sequence shown here is derived from an EMBL/GenBank/DDBJ whole genome shotgun (WGS) entry which is preliminary data.</text>
</comment>
<dbReference type="AlphaFoldDB" id="A0A7I8WL92"/>
<dbReference type="EMBL" id="CAJFCV020000003">
    <property type="protein sequence ID" value="CAG9105590.1"/>
    <property type="molecule type" value="Genomic_DNA"/>
</dbReference>
<dbReference type="SMR" id="A0A7I8WL92"/>
<accession>A0A7I8WL92</accession>
<evidence type="ECO:0000313" key="4">
    <source>
        <dbReference type="Proteomes" id="UP000659654"/>
    </source>
</evidence>
<dbReference type="Proteomes" id="UP000582659">
    <property type="component" value="Unassembled WGS sequence"/>
</dbReference>
<feature type="transmembrane region" description="Helical" evidence="2">
    <location>
        <begin position="215"/>
        <end position="233"/>
    </location>
</feature>
<dbReference type="InterPro" id="IPR004151">
    <property type="entry name" value="7TM_GPCR_serpentine_rcpt_Sre"/>
</dbReference>
<dbReference type="InterPro" id="IPR052854">
    <property type="entry name" value="Serpentine_rcpt_epsilon"/>
</dbReference>
<protein>
    <submittedName>
        <fullName evidence="3">(pine wood nematode) hypothetical protein</fullName>
    </submittedName>
</protein>
<reference evidence="3" key="1">
    <citation type="submission" date="2020-09" db="EMBL/GenBank/DDBJ databases">
        <authorList>
            <person name="Kikuchi T."/>
        </authorList>
    </citation>
    <scope>NUCLEOTIDE SEQUENCE</scope>
    <source>
        <strain evidence="3">Ka4C1</strain>
    </source>
</reference>
<gene>
    <name evidence="3" type="ORF">BXYJ_LOCUS5929</name>
</gene>
<dbReference type="PANTHER" id="PTHR47518:SF9">
    <property type="entry name" value="SERPENTINE RECEPTOR, CLASS T"/>
    <property type="match status" value="1"/>
</dbReference>
<evidence type="ECO:0000256" key="1">
    <source>
        <dbReference type="ARBA" id="ARBA00006803"/>
    </source>
</evidence>
<sequence length="305" mass="35149">MFEPDQIAILIKISVLGCLFFGAYTIFTLFYLDQIRRKSSLNSNLRLLLGHIAVPMWFMLLVDSILTTIFLFDDYNYPLYKPAWYPLDISLMVFLAHLMAQLAERAFATVLVAKYEEIGTRFPIIGLKIIIVQWIYGIICFCIMRTHALKYVTGFQFTFETVVTVTMCYLLPRISNRMYEEYKNPSTAMQSAITTLGLRYQTSENLKAANLTSKIITVQIITSLITFGLHVWARNTTPNSFEWLMIMKGMHGLLGISAVVQQSIVLYELRSKHNSRKVLNISQQQAAASQQRLYFQQLADQWNQT</sequence>
<feature type="transmembrane region" description="Helical" evidence="2">
    <location>
        <begin position="6"/>
        <end position="32"/>
    </location>
</feature>
<dbReference type="PANTHER" id="PTHR47518">
    <property type="entry name" value="SERPENTINE RECEPTOR CLASS EPSILON-13-RELATED"/>
    <property type="match status" value="1"/>
</dbReference>
<dbReference type="GO" id="GO:0007606">
    <property type="term" value="P:sensory perception of chemical stimulus"/>
    <property type="evidence" value="ECO:0007669"/>
    <property type="project" value="InterPro"/>
</dbReference>